<comment type="caution">
    <text evidence="1">The sequence shown here is derived from an EMBL/GenBank/DDBJ whole genome shotgun (WGS) entry which is preliminary data.</text>
</comment>
<evidence type="ECO:0000313" key="1">
    <source>
        <dbReference type="EMBL" id="CAG8723645.1"/>
    </source>
</evidence>
<name>A0A9N9NDJ5_9GLOM</name>
<dbReference type="AlphaFoldDB" id="A0A9N9NDJ5"/>
<dbReference type="Proteomes" id="UP000789396">
    <property type="component" value="Unassembled WGS sequence"/>
</dbReference>
<feature type="non-terminal residue" evidence="1">
    <location>
        <position position="1"/>
    </location>
</feature>
<feature type="non-terminal residue" evidence="1">
    <location>
        <position position="69"/>
    </location>
</feature>
<gene>
    <name evidence="1" type="ORF">RFULGI_LOCUS11634</name>
</gene>
<reference evidence="1" key="1">
    <citation type="submission" date="2021-06" db="EMBL/GenBank/DDBJ databases">
        <authorList>
            <person name="Kallberg Y."/>
            <person name="Tangrot J."/>
            <person name="Rosling A."/>
        </authorList>
    </citation>
    <scope>NUCLEOTIDE SEQUENCE</scope>
    <source>
        <strain evidence="1">IN212</strain>
    </source>
</reference>
<accession>A0A9N9NDJ5</accession>
<sequence length="69" mass="7605">NYAHPSFKQKEDALFQIISSVGILPASNDHVPNGYFLDGHSVTKPFRPPLLTKKLLLHINATKPIPTLG</sequence>
<dbReference type="EMBL" id="CAJVPZ010025800">
    <property type="protein sequence ID" value="CAG8723645.1"/>
    <property type="molecule type" value="Genomic_DNA"/>
</dbReference>
<organism evidence="1 2">
    <name type="scientific">Racocetra fulgida</name>
    <dbReference type="NCBI Taxonomy" id="60492"/>
    <lineage>
        <taxon>Eukaryota</taxon>
        <taxon>Fungi</taxon>
        <taxon>Fungi incertae sedis</taxon>
        <taxon>Mucoromycota</taxon>
        <taxon>Glomeromycotina</taxon>
        <taxon>Glomeromycetes</taxon>
        <taxon>Diversisporales</taxon>
        <taxon>Gigasporaceae</taxon>
        <taxon>Racocetra</taxon>
    </lineage>
</organism>
<evidence type="ECO:0000313" key="2">
    <source>
        <dbReference type="Proteomes" id="UP000789396"/>
    </source>
</evidence>
<keyword evidence="2" id="KW-1185">Reference proteome</keyword>
<proteinExistence type="predicted"/>
<protein>
    <submittedName>
        <fullName evidence="1">17140_t:CDS:1</fullName>
    </submittedName>
</protein>